<dbReference type="KEGG" id="pda:103708742"/>
<proteinExistence type="inferred from homology"/>
<evidence type="ECO:0000256" key="3">
    <source>
        <dbReference type="RuleBase" id="RU003616"/>
    </source>
</evidence>
<evidence type="ECO:0000259" key="5">
    <source>
        <dbReference type="PROSITE" id="PS01031"/>
    </source>
</evidence>
<keyword evidence="6" id="KW-1185">Reference proteome</keyword>
<evidence type="ECO:0000256" key="4">
    <source>
        <dbReference type="SAM" id="MobiDB-lite"/>
    </source>
</evidence>
<evidence type="ECO:0000256" key="1">
    <source>
        <dbReference type="ARBA" id="ARBA00023016"/>
    </source>
</evidence>
<dbReference type="SUPFAM" id="SSF49764">
    <property type="entry name" value="HSP20-like chaperones"/>
    <property type="match status" value="1"/>
</dbReference>
<dbReference type="PROSITE" id="PS01031">
    <property type="entry name" value="SHSP"/>
    <property type="match status" value="1"/>
</dbReference>
<dbReference type="InterPro" id="IPR044587">
    <property type="entry name" value="HSP21-like"/>
</dbReference>
<keyword evidence="1 7" id="KW-0346">Stress response</keyword>
<feature type="compositionally biased region" description="Basic and acidic residues" evidence="4">
    <location>
        <begin position="51"/>
        <end position="62"/>
    </location>
</feature>
<dbReference type="AlphaFoldDB" id="A0A8B7C5B9"/>
<dbReference type="Gene3D" id="2.60.40.790">
    <property type="match status" value="1"/>
</dbReference>
<dbReference type="PANTHER" id="PTHR46733:SF3">
    <property type="entry name" value="26.5 KDA HEAT SHOCK PROTEIN, MITOCHONDRIAL"/>
    <property type="match status" value="1"/>
</dbReference>
<feature type="compositionally biased region" description="Low complexity" evidence="4">
    <location>
        <begin position="63"/>
        <end position="78"/>
    </location>
</feature>
<dbReference type="Pfam" id="PF00011">
    <property type="entry name" value="HSP20"/>
    <property type="match status" value="1"/>
</dbReference>
<dbReference type="RefSeq" id="XP_008792025.2">
    <property type="nucleotide sequence ID" value="XM_008793803.4"/>
</dbReference>
<dbReference type="InterPro" id="IPR002068">
    <property type="entry name" value="A-crystallin/Hsp20_dom"/>
</dbReference>
<reference evidence="7" key="2">
    <citation type="submission" date="2025-08" db="UniProtKB">
        <authorList>
            <consortium name="RefSeq"/>
        </authorList>
    </citation>
    <scope>IDENTIFICATION</scope>
    <source>
        <tissue evidence="7">Young leaves</tissue>
    </source>
</reference>
<evidence type="ECO:0000313" key="7">
    <source>
        <dbReference type="RefSeq" id="XP_008792025.2"/>
    </source>
</evidence>
<gene>
    <name evidence="7" type="primary">LOC103708742</name>
</gene>
<evidence type="ECO:0000313" key="6">
    <source>
        <dbReference type="Proteomes" id="UP000228380"/>
    </source>
</evidence>
<organism evidence="6 7">
    <name type="scientific">Phoenix dactylifera</name>
    <name type="common">Date palm</name>
    <dbReference type="NCBI Taxonomy" id="42345"/>
    <lineage>
        <taxon>Eukaryota</taxon>
        <taxon>Viridiplantae</taxon>
        <taxon>Streptophyta</taxon>
        <taxon>Embryophyta</taxon>
        <taxon>Tracheophyta</taxon>
        <taxon>Spermatophyta</taxon>
        <taxon>Magnoliopsida</taxon>
        <taxon>Liliopsida</taxon>
        <taxon>Arecaceae</taxon>
        <taxon>Coryphoideae</taxon>
        <taxon>Phoeniceae</taxon>
        <taxon>Phoenix</taxon>
    </lineage>
</organism>
<reference evidence="6" key="1">
    <citation type="journal article" date="2019" name="Nat. Commun.">
        <title>Genome-wide association mapping of date palm fruit traits.</title>
        <authorList>
            <person name="Hazzouri K.M."/>
            <person name="Gros-Balthazard M."/>
            <person name="Flowers J.M."/>
            <person name="Copetti D."/>
            <person name="Lemansour A."/>
            <person name="Lebrun M."/>
            <person name="Masmoudi K."/>
            <person name="Ferrand S."/>
            <person name="Dhar M.I."/>
            <person name="Fresquez Z.A."/>
            <person name="Rosas U."/>
            <person name="Zhang J."/>
            <person name="Talag J."/>
            <person name="Lee S."/>
            <person name="Kudrna D."/>
            <person name="Powell R.F."/>
            <person name="Leitch I.J."/>
            <person name="Krueger R.R."/>
            <person name="Wing R.A."/>
            <person name="Amiri K.M.A."/>
            <person name="Purugganan M.D."/>
        </authorList>
    </citation>
    <scope>NUCLEOTIDE SEQUENCE [LARGE SCALE GENOMIC DNA]</scope>
    <source>
        <strain evidence="6">cv. Khalas</strain>
    </source>
</reference>
<name>A0A8B7C5B9_PHODC</name>
<dbReference type="GeneID" id="103708742"/>
<dbReference type="CDD" id="cd06464">
    <property type="entry name" value="ACD_sHsps-like"/>
    <property type="match status" value="1"/>
</dbReference>
<dbReference type="OrthoDB" id="1431247at2759"/>
<protein>
    <submittedName>
        <fullName evidence="7">26.5 kDa heat shock protein, mitochondrial</fullName>
    </submittedName>
</protein>
<sequence length="226" mass="25623">MALARMCLSSTPLLRGRRSFPLSAVSTARGGSMDIDFGAPSSYSAVPDHPSSPKREDEKKGGEVAPAESSSAPARRRSGLLSSQPWDLIPFRFHNIGLGNALWQVSENLNRLLENWAPSRFLGRMKEVKDCYKLRYEVPGLRKEDMRITVEDRFLVITGERKEEEDDSDEEGGWYSKRYGYYNTSLLLPDDAKVEEIKAEVKDGILCITIPRNEEKKRNVREVKIQ</sequence>
<evidence type="ECO:0000256" key="2">
    <source>
        <dbReference type="PROSITE-ProRule" id="PRU00285"/>
    </source>
</evidence>
<accession>A0A8B7C5B9</accession>
<feature type="domain" description="SHSP" evidence="5">
    <location>
        <begin position="112"/>
        <end position="226"/>
    </location>
</feature>
<dbReference type="InterPro" id="IPR008978">
    <property type="entry name" value="HSP20-like_chaperone"/>
</dbReference>
<dbReference type="GO" id="GO:0009408">
    <property type="term" value="P:response to heat"/>
    <property type="evidence" value="ECO:0007669"/>
    <property type="project" value="InterPro"/>
</dbReference>
<comment type="similarity">
    <text evidence="2 3">Belongs to the small heat shock protein (HSP20) family.</text>
</comment>
<dbReference type="Proteomes" id="UP000228380">
    <property type="component" value="Chromosome 8"/>
</dbReference>
<feature type="region of interest" description="Disordered" evidence="4">
    <location>
        <begin position="39"/>
        <end position="78"/>
    </location>
</feature>
<dbReference type="PANTHER" id="PTHR46733">
    <property type="entry name" value="26.5 KDA HEAT SHOCK PROTEIN, MITOCHONDRIAL"/>
    <property type="match status" value="1"/>
</dbReference>